<evidence type="ECO:0000313" key="3">
    <source>
        <dbReference type="EMBL" id="RBO99092.1"/>
    </source>
</evidence>
<keyword evidence="2" id="KW-0472">Membrane</keyword>
<evidence type="ECO:0000256" key="2">
    <source>
        <dbReference type="SAM" id="Phobius"/>
    </source>
</evidence>
<name>A0A366E9U3_9HYPH</name>
<keyword evidence="1" id="KW-0175">Coiled coil</keyword>
<keyword evidence="4" id="KW-1185">Reference proteome</keyword>
<dbReference type="AlphaFoldDB" id="A0A366E9U3"/>
<comment type="caution">
    <text evidence="3">The sequence shown here is derived from an EMBL/GenBank/DDBJ whole genome shotgun (WGS) entry which is preliminary data.</text>
</comment>
<dbReference type="Pfam" id="PF04977">
    <property type="entry name" value="DivIC"/>
    <property type="match status" value="1"/>
</dbReference>
<keyword evidence="3" id="KW-0131">Cell cycle</keyword>
<sequence length="109" mass="12448">MWTKQKRKSIKGRLVVPVLATAFLSYFGFHAYNGAYGIYSKEQLQAQTVVLNKQLADLTEQRESLERQVLQLRDGSIDKDILDEQARRALNLSHADEVTIIVDRGKKTN</sequence>
<organism evidence="3 4">
    <name type="scientific">Pseudochrobactrum asaccharolyticum</name>
    <dbReference type="NCBI Taxonomy" id="354351"/>
    <lineage>
        <taxon>Bacteria</taxon>
        <taxon>Pseudomonadati</taxon>
        <taxon>Pseudomonadota</taxon>
        <taxon>Alphaproteobacteria</taxon>
        <taxon>Hyphomicrobiales</taxon>
        <taxon>Brucellaceae</taxon>
        <taxon>Pseudochrobactrum</taxon>
    </lineage>
</organism>
<keyword evidence="3" id="KW-0132">Cell division</keyword>
<dbReference type="GO" id="GO:0051301">
    <property type="term" value="P:cell division"/>
    <property type="evidence" value="ECO:0007669"/>
    <property type="project" value="UniProtKB-KW"/>
</dbReference>
<keyword evidence="2" id="KW-1133">Transmembrane helix</keyword>
<dbReference type="InterPro" id="IPR007060">
    <property type="entry name" value="FtsL/DivIC"/>
</dbReference>
<protein>
    <submittedName>
        <fullName evidence="3">Cell division protein FtsB</fullName>
    </submittedName>
</protein>
<dbReference type="OrthoDB" id="9815600at2"/>
<reference evidence="3 4" key="1">
    <citation type="submission" date="2018-06" db="EMBL/GenBank/DDBJ databases">
        <title>Genomic Encyclopedia of Type Strains, Phase IV (KMG-IV): sequencing the most valuable type-strain genomes for metagenomic binning, comparative biology and taxonomic classification.</title>
        <authorList>
            <person name="Goeker M."/>
        </authorList>
    </citation>
    <scope>NUCLEOTIDE SEQUENCE [LARGE SCALE GENOMIC DNA]</scope>
    <source>
        <strain evidence="3 4">DSM 25619</strain>
    </source>
</reference>
<gene>
    <name evidence="3" type="ORF">DFR47_101701</name>
</gene>
<dbReference type="RefSeq" id="WP_113942974.1">
    <property type="nucleotide sequence ID" value="NZ_JAHREH010000004.1"/>
</dbReference>
<evidence type="ECO:0000313" key="4">
    <source>
        <dbReference type="Proteomes" id="UP000252893"/>
    </source>
</evidence>
<feature type="coiled-coil region" evidence="1">
    <location>
        <begin position="41"/>
        <end position="75"/>
    </location>
</feature>
<proteinExistence type="predicted"/>
<accession>A0A366E9U3</accession>
<dbReference type="Proteomes" id="UP000252893">
    <property type="component" value="Unassembled WGS sequence"/>
</dbReference>
<feature type="transmembrane region" description="Helical" evidence="2">
    <location>
        <begin position="12"/>
        <end position="32"/>
    </location>
</feature>
<evidence type="ECO:0000256" key="1">
    <source>
        <dbReference type="SAM" id="Coils"/>
    </source>
</evidence>
<keyword evidence="2" id="KW-0812">Transmembrane</keyword>
<dbReference type="EMBL" id="QNRH01000001">
    <property type="protein sequence ID" value="RBO99092.1"/>
    <property type="molecule type" value="Genomic_DNA"/>
</dbReference>